<reference evidence="3 4" key="1">
    <citation type="submission" date="2021-02" db="EMBL/GenBank/DDBJ databases">
        <title>Genome assembly of Pseudopithomyces chartarum.</title>
        <authorList>
            <person name="Jauregui R."/>
            <person name="Singh J."/>
            <person name="Voisey C."/>
        </authorList>
    </citation>
    <scope>NUCLEOTIDE SEQUENCE [LARGE SCALE GENOMIC DNA]</scope>
    <source>
        <strain evidence="3 4">AGR01</strain>
    </source>
</reference>
<feature type="compositionally biased region" description="Basic and acidic residues" evidence="1">
    <location>
        <begin position="168"/>
        <end position="206"/>
    </location>
</feature>
<keyword evidence="2" id="KW-0472">Membrane</keyword>
<protein>
    <submittedName>
        <fullName evidence="3">Uncharacterized protein</fullName>
    </submittedName>
</protein>
<dbReference type="EMBL" id="WVTA01000014">
    <property type="protein sequence ID" value="KAK3202295.1"/>
    <property type="molecule type" value="Genomic_DNA"/>
</dbReference>
<evidence type="ECO:0000256" key="2">
    <source>
        <dbReference type="SAM" id="Phobius"/>
    </source>
</evidence>
<feature type="transmembrane region" description="Helical" evidence="2">
    <location>
        <begin position="49"/>
        <end position="68"/>
    </location>
</feature>
<keyword evidence="4" id="KW-1185">Reference proteome</keyword>
<accession>A0AAN6REF6</accession>
<keyword evidence="2" id="KW-0812">Transmembrane</keyword>
<name>A0AAN6REF6_9PLEO</name>
<comment type="caution">
    <text evidence="3">The sequence shown here is derived from an EMBL/GenBank/DDBJ whole genome shotgun (WGS) entry which is preliminary data.</text>
</comment>
<feature type="transmembrane region" description="Helical" evidence="2">
    <location>
        <begin position="104"/>
        <end position="124"/>
    </location>
</feature>
<dbReference type="Pfam" id="PF16015">
    <property type="entry name" value="Promethin"/>
    <property type="match status" value="1"/>
</dbReference>
<organism evidence="3 4">
    <name type="scientific">Pseudopithomyces chartarum</name>
    <dbReference type="NCBI Taxonomy" id="1892770"/>
    <lineage>
        <taxon>Eukaryota</taxon>
        <taxon>Fungi</taxon>
        <taxon>Dikarya</taxon>
        <taxon>Ascomycota</taxon>
        <taxon>Pezizomycotina</taxon>
        <taxon>Dothideomycetes</taxon>
        <taxon>Pleosporomycetidae</taxon>
        <taxon>Pleosporales</taxon>
        <taxon>Massarineae</taxon>
        <taxon>Didymosphaeriaceae</taxon>
        <taxon>Pseudopithomyces</taxon>
    </lineage>
</organism>
<evidence type="ECO:0000313" key="3">
    <source>
        <dbReference type="EMBL" id="KAK3202295.1"/>
    </source>
</evidence>
<feature type="compositionally biased region" description="Basic and acidic residues" evidence="1">
    <location>
        <begin position="246"/>
        <end position="257"/>
    </location>
</feature>
<gene>
    <name evidence="3" type="ORF">GRF29_161g712564</name>
</gene>
<feature type="region of interest" description="Disordered" evidence="1">
    <location>
        <begin position="168"/>
        <end position="263"/>
    </location>
</feature>
<sequence length="263" mass="28214">MSNLLSNVQSILGKLGTNLTNVLNRMVPPEKRAEMLSQVKSFAINNPKLAAFTAIQIILTGLPLILFITFSITVFVFSLIAALLIGLLAAVLFTLFMVGVALLVVLPTIFMTTFTATFLFLWGLGGYKILKWLNEGDTPAPSGKTIGDKINSFTGGRMSWLTDGVKEQDGAHAGTDKTHKTDNSEKDQENVKEASNEKENSNEKPSGKAPRKLAETPKTSPAHQNGDAEKKSAKNTAGTTNAASKVSDKTDNVKEELSDSTAA</sequence>
<dbReference type="AlphaFoldDB" id="A0AAN6REF6"/>
<proteinExistence type="predicted"/>
<feature type="compositionally biased region" description="Polar residues" evidence="1">
    <location>
        <begin position="234"/>
        <end position="244"/>
    </location>
</feature>
<evidence type="ECO:0000313" key="4">
    <source>
        <dbReference type="Proteomes" id="UP001280581"/>
    </source>
</evidence>
<keyword evidence="2" id="KW-1133">Transmembrane helix</keyword>
<evidence type="ECO:0000256" key="1">
    <source>
        <dbReference type="SAM" id="MobiDB-lite"/>
    </source>
</evidence>
<dbReference type="Proteomes" id="UP001280581">
    <property type="component" value="Unassembled WGS sequence"/>
</dbReference>
<feature type="transmembrane region" description="Helical" evidence="2">
    <location>
        <begin position="75"/>
        <end position="98"/>
    </location>
</feature>